<evidence type="ECO:0000313" key="2">
    <source>
        <dbReference type="Proteomes" id="UP000596276"/>
    </source>
</evidence>
<reference evidence="2" key="1">
    <citation type="journal article" date="2021" name="G3 (Bethesda)">
        <title>Chromosome assembled and annotated genome sequence of Aspergillus flavus NRRL 3357.</title>
        <authorList>
            <person name="Skerker J.M."/>
            <person name="Pianalto K.M."/>
            <person name="Mondo S.J."/>
            <person name="Yang K."/>
            <person name="Arkin A.P."/>
            <person name="Keller N.P."/>
            <person name="Grigoriev I.V."/>
            <person name="Louise Glass N.L."/>
        </authorList>
    </citation>
    <scope>NUCLEOTIDE SEQUENCE [LARGE SCALE GENOMIC DNA]</scope>
    <source>
        <strain evidence="2">ATCC 200026 / FGSC A1120 / IAM 13836 / NRRL 3357 / JCM 12722 / SRRC 167</strain>
    </source>
</reference>
<dbReference type="Proteomes" id="UP000596276">
    <property type="component" value="Chromosome 1"/>
</dbReference>
<sequence>MWVWVTERLFLSGEAPIVCWFGHGEMGKGGKIPKEDEKPFLDSIRTTDSQLIYI</sequence>
<dbReference type="EMBL" id="CP044619">
    <property type="protein sequence ID" value="QRD88967.1"/>
    <property type="molecule type" value="Genomic_DNA"/>
</dbReference>
<dbReference type="AlphaFoldDB" id="A0A7U2MS82"/>
<organism evidence="1 2">
    <name type="scientific">Aspergillus flavus (strain ATCC 200026 / FGSC A1120 / IAM 13836 / NRRL 3357 / JCM 12722 / SRRC 167)</name>
    <dbReference type="NCBI Taxonomy" id="332952"/>
    <lineage>
        <taxon>Eukaryota</taxon>
        <taxon>Fungi</taxon>
        <taxon>Dikarya</taxon>
        <taxon>Ascomycota</taxon>
        <taxon>Pezizomycotina</taxon>
        <taxon>Eurotiomycetes</taxon>
        <taxon>Eurotiomycetidae</taxon>
        <taxon>Eurotiales</taxon>
        <taxon>Aspergillaceae</taxon>
        <taxon>Aspergillus</taxon>
        <taxon>Aspergillus subgen. Circumdati</taxon>
    </lineage>
</organism>
<dbReference type="VEuPathDB" id="FungiDB:F9C07_11062"/>
<evidence type="ECO:0000313" key="1">
    <source>
        <dbReference type="EMBL" id="QRD88967.1"/>
    </source>
</evidence>
<gene>
    <name evidence="1" type="ORF">F9C07_11062</name>
</gene>
<protein>
    <submittedName>
        <fullName evidence="1">Uncharacterized protein</fullName>
    </submittedName>
</protein>
<accession>A0A7U2MS82</accession>
<name>A0A7U2MS82_ASPFN</name>
<proteinExistence type="predicted"/>
<keyword evidence="2" id="KW-1185">Reference proteome</keyword>